<organism evidence="1 2">
    <name type="scientific">Chaenocephalus aceratus</name>
    <name type="common">Blackfin icefish</name>
    <name type="synonym">Chaenichthys aceratus</name>
    <dbReference type="NCBI Taxonomy" id="36190"/>
    <lineage>
        <taxon>Eukaryota</taxon>
        <taxon>Metazoa</taxon>
        <taxon>Chordata</taxon>
        <taxon>Craniata</taxon>
        <taxon>Vertebrata</taxon>
        <taxon>Euteleostomi</taxon>
        <taxon>Actinopterygii</taxon>
        <taxon>Neopterygii</taxon>
        <taxon>Teleostei</taxon>
        <taxon>Neoteleostei</taxon>
        <taxon>Acanthomorphata</taxon>
        <taxon>Eupercaria</taxon>
        <taxon>Perciformes</taxon>
        <taxon>Notothenioidei</taxon>
        <taxon>Channichthyidae</taxon>
        <taxon>Chaenocephalus</taxon>
    </lineage>
</organism>
<gene>
    <name evidence="1" type="ORF">KUCAC02_018139</name>
</gene>
<accession>A0ACB9W7K9</accession>
<proteinExistence type="predicted"/>
<sequence>MEIMECNDTGYHIEVLKYEKLAMLSMEMLFNYHALCLWGLGFETPPLNHVTPACSDCSTSLRPTPHLPLTRHLQTPSEMPLILCTVGVNHTP</sequence>
<name>A0ACB9W7K9_CHAAC</name>
<keyword evidence="2" id="KW-1185">Reference proteome</keyword>
<protein>
    <submittedName>
        <fullName evidence="1">Uncharacterized protein</fullName>
    </submittedName>
</protein>
<evidence type="ECO:0000313" key="1">
    <source>
        <dbReference type="EMBL" id="KAI4809233.1"/>
    </source>
</evidence>
<dbReference type="EMBL" id="CM043801">
    <property type="protein sequence ID" value="KAI4809233.1"/>
    <property type="molecule type" value="Genomic_DNA"/>
</dbReference>
<evidence type="ECO:0000313" key="2">
    <source>
        <dbReference type="Proteomes" id="UP001057452"/>
    </source>
</evidence>
<dbReference type="Proteomes" id="UP001057452">
    <property type="component" value="Chromosome 17"/>
</dbReference>
<reference evidence="1" key="1">
    <citation type="submission" date="2022-05" db="EMBL/GenBank/DDBJ databases">
        <title>Chromosome-level genome of Chaenocephalus aceratus.</title>
        <authorList>
            <person name="Park H."/>
        </authorList>
    </citation>
    <scope>NUCLEOTIDE SEQUENCE</scope>
    <source>
        <strain evidence="1">KU_202001</strain>
    </source>
</reference>
<comment type="caution">
    <text evidence="1">The sequence shown here is derived from an EMBL/GenBank/DDBJ whole genome shotgun (WGS) entry which is preliminary data.</text>
</comment>